<comment type="caution">
    <text evidence="1">The sequence shown here is derived from an EMBL/GenBank/DDBJ whole genome shotgun (WGS) entry which is preliminary data.</text>
</comment>
<dbReference type="HOGENOM" id="CLU_3276903_0_0_9"/>
<protein>
    <submittedName>
        <fullName evidence="1">Uncharacterized protein</fullName>
    </submittedName>
</protein>
<dbReference type="Proteomes" id="UP000003455">
    <property type="component" value="Chromosome"/>
</dbReference>
<organism evidence="1">
    <name type="scientific">Staphylococcus aureus subsp. aureus MN8</name>
    <dbReference type="NCBI Taxonomy" id="548470"/>
    <lineage>
        <taxon>Bacteria</taxon>
        <taxon>Bacillati</taxon>
        <taxon>Bacillota</taxon>
        <taxon>Bacilli</taxon>
        <taxon>Bacillales</taxon>
        <taxon>Staphylococcaceae</taxon>
        <taxon>Staphylococcus</taxon>
    </lineage>
</organism>
<accession>A0A0E1XLZ7</accession>
<proteinExistence type="predicted"/>
<gene>
    <name evidence="1" type="ORF">HMPREF0769_10798</name>
</gene>
<evidence type="ECO:0000313" key="1">
    <source>
        <dbReference type="EMBL" id="EFH96796.1"/>
    </source>
</evidence>
<reference evidence="1" key="1">
    <citation type="submission" date="2010-05" db="EMBL/GenBank/DDBJ databases">
        <authorList>
            <person name="Muzny D."/>
            <person name="Qin X."/>
            <person name="Buhay C."/>
            <person name="Dugan-Rocha S."/>
            <person name="Ding Y."/>
            <person name="Chen G."/>
            <person name="Hawes A."/>
            <person name="Holder M."/>
            <person name="Jhangiani S."/>
            <person name="Johnson A."/>
            <person name="Khan Z."/>
            <person name="Li Z."/>
            <person name="Liu W."/>
            <person name="Liu X."/>
            <person name="Perez L."/>
            <person name="Shen H."/>
            <person name="Wang Q."/>
            <person name="Watt J."/>
            <person name="Xi L."/>
            <person name="Xin Y."/>
            <person name="Zhou J."/>
            <person name="Deng J."/>
            <person name="Jiang H."/>
            <person name="Liu Y."/>
            <person name="Qu J."/>
            <person name="Song X.-Z."/>
            <person name="Zhang L."/>
            <person name="Villasana D."/>
            <person name="Johnson A."/>
            <person name="Liu J."/>
            <person name="Liyanage D."/>
            <person name="Lorensuhewa L."/>
            <person name="Robinson T."/>
            <person name="Song A."/>
            <person name="Song B.-B."/>
            <person name="Dinh H."/>
            <person name="Thornton R."/>
            <person name="Coyle M."/>
            <person name="Francisco L."/>
            <person name="Jackson L."/>
            <person name="Javaid M."/>
            <person name="Korchina V."/>
            <person name="Kovar C."/>
            <person name="Mata R."/>
            <person name="Mathew T."/>
            <person name="Ngo R."/>
            <person name="Nguyen L."/>
            <person name="Nguyen N."/>
            <person name="Okwuonu G."/>
            <person name="Ongeri F."/>
            <person name="Pham C."/>
            <person name="Simmons D."/>
            <person name="Wilczek-Boney K."/>
            <person name="Hale W."/>
            <person name="Jakkamsetti A."/>
            <person name="Pham P."/>
            <person name="Ruth R."/>
            <person name="San Lucas F."/>
            <person name="Warren J."/>
            <person name="Zhang J."/>
            <person name="Zhao Z."/>
            <person name="Zhou C."/>
            <person name="Zhu D."/>
            <person name="Lee S."/>
            <person name="Bess C."/>
            <person name="Blankenburg K."/>
            <person name="Forbes L."/>
            <person name="Fu Q."/>
            <person name="Gubbala S."/>
            <person name="Hirani K."/>
            <person name="Jayaseelan J.C."/>
            <person name="Lara F."/>
            <person name="Munidasa M."/>
            <person name="Palculict T."/>
            <person name="Patil S."/>
            <person name="Pu L.-L."/>
            <person name="Saada N."/>
            <person name="Tang L."/>
            <person name="Weissenberger G."/>
            <person name="Zhu Y."/>
            <person name="Hemphill L."/>
            <person name="Shang Y."/>
            <person name="Youmans B."/>
            <person name="Ayvaz T."/>
            <person name="Ross M."/>
            <person name="Santibanez J."/>
            <person name="Aqrawi P."/>
            <person name="Gross S."/>
            <person name="Joshi V."/>
            <person name="Fowler G."/>
            <person name="Nazareth L."/>
            <person name="Reid J."/>
            <person name="Worley K."/>
            <person name="Petrosino J."/>
            <person name="Highlander S."/>
            <person name="Gibbs R."/>
        </authorList>
    </citation>
    <scope>NUCLEOTIDE SEQUENCE [LARGE SCALE GENOMIC DNA]</scope>
    <source>
        <strain evidence="1">MN8</strain>
    </source>
</reference>
<dbReference type="EMBL" id="ACJA02000001">
    <property type="protein sequence ID" value="EFH96796.1"/>
    <property type="molecule type" value="Genomic_DNA"/>
</dbReference>
<sequence length="41" mass="5009">MKHFLLFAFKIHFIYYRDMITKKTPTIFIRVLVKIHKGVTI</sequence>
<name>A0A0E1XLZ7_STAAU</name>
<dbReference type="AlphaFoldDB" id="A0A0E1XLZ7"/>